<evidence type="ECO:0000313" key="2">
    <source>
        <dbReference type="Proteomes" id="UP000283745"/>
    </source>
</evidence>
<dbReference type="Gene3D" id="3.40.50.300">
    <property type="entry name" value="P-loop containing nucleotide triphosphate hydrolases"/>
    <property type="match status" value="1"/>
</dbReference>
<dbReference type="GO" id="GO:0016301">
    <property type="term" value="F:kinase activity"/>
    <property type="evidence" value="ECO:0007669"/>
    <property type="project" value="UniProtKB-KW"/>
</dbReference>
<organism evidence="1 2">
    <name type="scientific">Blautia obeum</name>
    <dbReference type="NCBI Taxonomy" id="40520"/>
    <lineage>
        <taxon>Bacteria</taxon>
        <taxon>Bacillati</taxon>
        <taxon>Bacillota</taxon>
        <taxon>Clostridia</taxon>
        <taxon>Lachnospirales</taxon>
        <taxon>Lachnospiraceae</taxon>
        <taxon>Blautia</taxon>
    </lineage>
</organism>
<proteinExistence type="predicted"/>
<name>A0A414J3R1_9FIRM</name>
<keyword evidence="1" id="KW-0418">Kinase</keyword>
<protein>
    <submittedName>
        <fullName evidence="1">Cytidylate kinase-like family protein</fullName>
    </submittedName>
</protein>
<dbReference type="InterPro" id="IPR027417">
    <property type="entry name" value="P-loop_NTPase"/>
</dbReference>
<keyword evidence="1" id="KW-0808">Transferase</keyword>
<sequence length="208" mass="23471">MDQVVITIARQYGSGGRTVGKMLAERLGISFYDKQIIQMASDESGIDVKLFGKVEAGDKVRGSLFGGKDSIYKGGLHQPGSKDFISDENLFNYQAKVVNDLAEKESCVIVGRCVNYVFKDRLNTLRVFIHAPWEFRVEKASEKISGSREDVEKFLLKDDKRKQEYYRKFAGGLWNDATNYDLCLNSGKLGFEKCVDAIEAQLKIMLNK</sequence>
<dbReference type="AlphaFoldDB" id="A0A414J3R1"/>
<gene>
    <name evidence="1" type="ORF">DW740_12020</name>
</gene>
<dbReference type="EMBL" id="QSKF01000009">
    <property type="protein sequence ID" value="RHE39057.1"/>
    <property type="molecule type" value="Genomic_DNA"/>
</dbReference>
<dbReference type="SUPFAM" id="SSF52540">
    <property type="entry name" value="P-loop containing nucleoside triphosphate hydrolases"/>
    <property type="match status" value="1"/>
</dbReference>
<reference evidence="1 2" key="1">
    <citation type="submission" date="2018-08" db="EMBL/GenBank/DDBJ databases">
        <title>A genome reference for cultivated species of the human gut microbiota.</title>
        <authorList>
            <person name="Zou Y."/>
            <person name="Xue W."/>
            <person name="Luo G."/>
        </authorList>
    </citation>
    <scope>NUCLEOTIDE SEQUENCE [LARGE SCALE GENOMIC DNA]</scope>
    <source>
        <strain evidence="1 2">AM28-23</strain>
    </source>
</reference>
<dbReference type="RefSeq" id="WP_118048606.1">
    <property type="nucleotide sequence ID" value="NZ_CABJFK010000009.1"/>
</dbReference>
<dbReference type="Proteomes" id="UP000283745">
    <property type="component" value="Unassembled WGS sequence"/>
</dbReference>
<accession>A0A414J3R1</accession>
<comment type="caution">
    <text evidence="1">The sequence shown here is derived from an EMBL/GenBank/DDBJ whole genome shotgun (WGS) entry which is preliminary data.</text>
</comment>
<dbReference type="Pfam" id="PF13189">
    <property type="entry name" value="Cytidylate_kin2"/>
    <property type="match status" value="1"/>
</dbReference>
<evidence type="ECO:0000313" key="1">
    <source>
        <dbReference type="EMBL" id="RHE39057.1"/>
    </source>
</evidence>